<name>A0A150IKM6_9EURY</name>
<dbReference type="AlphaFoldDB" id="A0A150IKM6"/>
<dbReference type="Proteomes" id="UP000075398">
    <property type="component" value="Unassembled WGS sequence"/>
</dbReference>
<comment type="caution">
    <text evidence="1">The sequence shown here is derived from an EMBL/GenBank/DDBJ whole genome shotgun (WGS) entry which is preliminary data.</text>
</comment>
<sequence length="106" mass="12592">MFFQIIDIMDVLNNIVTSLEELIYSLENDGFYKEKQIEFTKSIEMAWEEYSKGKIDTKIEALPKVMYIYATQELPKEIENQDLSKALRDLKQFKNTMKHVVEPSYK</sequence>
<dbReference type="EMBL" id="LNGC01000230">
    <property type="protein sequence ID" value="KYC45560.1"/>
    <property type="molecule type" value="Genomic_DNA"/>
</dbReference>
<proteinExistence type="predicted"/>
<accession>A0A150IKM6</accession>
<protein>
    <submittedName>
        <fullName evidence="1">Uncharacterized protein</fullName>
    </submittedName>
</protein>
<gene>
    <name evidence="1" type="ORF">AMQ22_02202</name>
</gene>
<evidence type="ECO:0000313" key="1">
    <source>
        <dbReference type="EMBL" id="KYC45560.1"/>
    </source>
</evidence>
<evidence type="ECO:0000313" key="2">
    <source>
        <dbReference type="Proteomes" id="UP000075398"/>
    </source>
</evidence>
<organism evidence="1 2">
    <name type="scientific">Candidatus Methanofastidiosum methylothiophilum</name>
    <dbReference type="NCBI Taxonomy" id="1705564"/>
    <lineage>
        <taxon>Archaea</taxon>
        <taxon>Methanobacteriati</taxon>
        <taxon>Methanobacteriota</taxon>
        <taxon>Stenosarchaea group</taxon>
        <taxon>Candidatus Methanofastidiosia</taxon>
        <taxon>Candidatus Methanofastidiosales</taxon>
        <taxon>Candidatus Methanofastidiosaceae</taxon>
        <taxon>Candidatus Methanofastidiosum</taxon>
    </lineage>
</organism>
<reference evidence="1 2" key="1">
    <citation type="journal article" date="2016" name="ISME J.">
        <title>Chasing the elusive Euryarchaeota class WSA2: genomes reveal a uniquely fastidious methyl-reducing methanogen.</title>
        <authorList>
            <person name="Nobu M.K."/>
            <person name="Narihiro T."/>
            <person name="Kuroda K."/>
            <person name="Mei R."/>
            <person name="Liu W.T."/>
        </authorList>
    </citation>
    <scope>NUCLEOTIDE SEQUENCE [LARGE SCALE GENOMIC DNA]</scope>
    <source>
        <strain evidence="1">U1lsi0528_Bin055</strain>
    </source>
</reference>